<dbReference type="Proteomes" id="UP000675880">
    <property type="component" value="Unassembled WGS sequence"/>
</dbReference>
<dbReference type="PANTHER" id="PTHR21237:SF23">
    <property type="entry name" value="GRPE PROTEIN HOMOLOG, MITOCHONDRIAL"/>
    <property type="match status" value="1"/>
</dbReference>
<organism evidence="7 8">
    <name type="scientific">Nitrospira defluvii</name>
    <dbReference type="NCBI Taxonomy" id="330214"/>
    <lineage>
        <taxon>Bacteria</taxon>
        <taxon>Pseudomonadati</taxon>
        <taxon>Nitrospirota</taxon>
        <taxon>Nitrospiria</taxon>
        <taxon>Nitrospirales</taxon>
        <taxon>Nitrospiraceae</taxon>
        <taxon>Nitrospira</taxon>
    </lineage>
</organism>
<feature type="region of interest" description="Disordered" evidence="6">
    <location>
        <begin position="1"/>
        <end position="26"/>
    </location>
</feature>
<dbReference type="PRINTS" id="PR00773">
    <property type="entry name" value="GRPEPROTEIN"/>
</dbReference>
<dbReference type="InterPro" id="IPR013805">
    <property type="entry name" value="GrpE_CC"/>
</dbReference>
<evidence type="ECO:0000313" key="8">
    <source>
        <dbReference type="Proteomes" id="UP000675880"/>
    </source>
</evidence>
<dbReference type="Pfam" id="PF01025">
    <property type="entry name" value="GrpE"/>
    <property type="match status" value="1"/>
</dbReference>
<sequence length="184" mass="19997">MADDEKNIHSIDNLDDSGEAVAGTNDGVSELQQALDAKADECKAAHEKYLRLAAEFDNYKRLAQRDQREQIKFGNEQILKELLPVVDNLERAIKSAKGTGTIDALTEGVELTLKQLVGALTKFGVKAVESVGQAFDPATQQAVAQVPSDTVPENHVVEEYQKGYLLQDRILRAAMVTVSTGSAN</sequence>
<evidence type="ECO:0000256" key="1">
    <source>
        <dbReference type="ARBA" id="ARBA00009054"/>
    </source>
</evidence>
<keyword evidence="2 3" id="KW-0143">Chaperone</keyword>
<keyword evidence="8" id="KW-1185">Reference proteome</keyword>
<reference evidence="7 8" key="1">
    <citation type="submission" date="2021-02" db="EMBL/GenBank/DDBJ databases">
        <authorList>
            <person name="Han P."/>
        </authorList>
    </citation>
    <scope>NUCLEOTIDE SEQUENCE [LARGE SCALE GENOMIC DNA]</scope>
    <source>
        <strain evidence="7">Candidatus Nitrospira sp. ZN2</strain>
    </source>
</reference>
<keyword evidence="3" id="KW-0963">Cytoplasm</keyword>
<evidence type="ECO:0000256" key="4">
    <source>
        <dbReference type="RuleBase" id="RU000639"/>
    </source>
</evidence>
<proteinExistence type="inferred from homology"/>
<evidence type="ECO:0000256" key="2">
    <source>
        <dbReference type="ARBA" id="ARBA00023186"/>
    </source>
</evidence>
<comment type="subunit">
    <text evidence="3">Homodimer.</text>
</comment>
<dbReference type="PROSITE" id="PS01071">
    <property type="entry name" value="GRPE"/>
    <property type="match status" value="1"/>
</dbReference>
<dbReference type="NCBIfam" id="NF010738">
    <property type="entry name" value="PRK14140.1"/>
    <property type="match status" value="1"/>
</dbReference>
<dbReference type="InterPro" id="IPR009012">
    <property type="entry name" value="GrpE_head"/>
</dbReference>
<dbReference type="RefSeq" id="WP_213041632.1">
    <property type="nucleotide sequence ID" value="NZ_CAJNBJ010000002.1"/>
</dbReference>
<dbReference type="HAMAP" id="MF_01151">
    <property type="entry name" value="GrpE"/>
    <property type="match status" value="1"/>
</dbReference>
<dbReference type="Gene3D" id="2.30.22.10">
    <property type="entry name" value="Head domain of nucleotide exchange factor GrpE"/>
    <property type="match status" value="1"/>
</dbReference>
<dbReference type="SUPFAM" id="SSF51064">
    <property type="entry name" value="Head domain of nucleotide exchange factor GrpE"/>
    <property type="match status" value="1"/>
</dbReference>
<comment type="function">
    <text evidence="3 4">Participates actively in the response to hyperosmotic and heat shock by preventing the aggregation of stress-denatured proteins, in association with DnaK and GrpE. It is the nucleotide exchange factor for DnaK and may function as a thermosensor. Unfolded proteins bind initially to DnaJ; upon interaction with the DnaJ-bound protein, DnaK hydrolyzes its bound ATP, resulting in the formation of a stable complex. GrpE releases ADP from DnaK; ATP binding to DnaK triggers the release of the substrate protein, thus completing the reaction cycle. Several rounds of ATP-dependent interactions between DnaJ, DnaK and GrpE are required for fully efficient folding.</text>
</comment>
<protein>
    <recommendedName>
        <fullName evidence="3 4">Protein GrpE</fullName>
    </recommendedName>
    <alternativeName>
        <fullName evidence="3">HSP-70 cofactor</fullName>
    </alternativeName>
</protein>
<name>A0ABM8R2I8_9BACT</name>
<dbReference type="CDD" id="cd00446">
    <property type="entry name" value="GrpE"/>
    <property type="match status" value="1"/>
</dbReference>
<dbReference type="PANTHER" id="PTHR21237">
    <property type="entry name" value="GRPE PROTEIN"/>
    <property type="match status" value="1"/>
</dbReference>
<dbReference type="Gene3D" id="3.90.20.20">
    <property type="match status" value="1"/>
</dbReference>
<evidence type="ECO:0000256" key="6">
    <source>
        <dbReference type="SAM" id="MobiDB-lite"/>
    </source>
</evidence>
<gene>
    <name evidence="3 7" type="primary">grpE</name>
    <name evidence="7" type="ORF">NSPZN2_100276</name>
</gene>
<evidence type="ECO:0000256" key="3">
    <source>
        <dbReference type="HAMAP-Rule" id="MF_01151"/>
    </source>
</evidence>
<dbReference type="InterPro" id="IPR000740">
    <property type="entry name" value="GrpE"/>
</dbReference>
<comment type="similarity">
    <text evidence="1 3 5">Belongs to the GrpE family.</text>
</comment>
<comment type="caution">
    <text evidence="7">The sequence shown here is derived from an EMBL/GenBank/DDBJ whole genome shotgun (WGS) entry which is preliminary data.</text>
</comment>
<accession>A0ABM8R2I8</accession>
<evidence type="ECO:0000313" key="7">
    <source>
        <dbReference type="EMBL" id="CAE6729367.1"/>
    </source>
</evidence>
<dbReference type="SUPFAM" id="SSF58014">
    <property type="entry name" value="Coiled-coil domain of nucleotide exchange factor GrpE"/>
    <property type="match status" value="1"/>
</dbReference>
<dbReference type="NCBIfam" id="NF010748">
    <property type="entry name" value="PRK14150.1"/>
    <property type="match status" value="1"/>
</dbReference>
<evidence type="ECO:0000256" key="5">
    <source>
        <dbReference type="RuleBase" id="RU004478"/>
    </source>
</evidence>
<keyword evidence="3 4" id="KW-0346">Stress response</keyword>
<dbReference type="EMBL" id="CAJNBJ010000002">
    <property type="protein sequence ID" value="CAE6729367.1"/>
    <property type="molecule type" value="Genomic_DNA"/>
</dbReference>
<comment type="subcellular location">
    <subcellularLocation>
        <location evidence="3">Cytoplasm</location>
    </subcellularLocation>
</comment>